<reference evidence="3" key="1">
    <citation type="journal article" date="2020" name="Stud. Mycol.">
        <title>101 Dothideomycetes genomes: a test case for predicting lifestyles and emergence of pathogens.</title>
        <authorList>
            <person name="Haridas S."/>
            <person name="Albert R."/>
            <person name="Binder M."/>
            <person name="Bloem J."/>
            <person name="Labutti K."/>
            <person name="Salamov A."/>
            <person name="Andreopoulos B."/>
            <person name="Baker S."/>
            <person name="Barry K."/>
            <person name="Bills G."/>
            <person name="Bluhm B."/>
            <person name="Cannon C."/>
            <person name="Castanera R."/>
            <person name="Culley D."/>
            <person name="Daum C."/>
            <person name="Ezra D."/>
            <person name="Gonzalez J."/>
            <person name="Henrissat B."/>
            <person name="Kuo A."/>
            <person name="Liang C."/>
            <person name="Lipzen A."/>
            <person name="Lutzoni F."/>
            <person name="Magnuson J."/>
            <person name="Mondo S."/>
            <person name="Nolan M."/>
            <person name="Ohm R."/>
            <person name="Pangilinan J."/>
            <person name="Park H.-J."/>
            <person name="Ramirez L."/>
            <person name="Alfaro M."/>
            <person name="Sun H."/>
            <person name="Tritt A."/>
            <person name="Yoshinaga Y."/>
            <person name="Zwiers L.-H."/>
            <person name="Turgeon B."/>
            <person name="Goodwin S."/>
            <person name="Spatafora J."/>
            <person name="Crous P."/>
            <person name="Grigoriev I."/>
        </authorList>
    </citation>
    <scope>NUCLEOTIDE SEQUENCE</scope>
    <source>
        <strain evidence="3">CBS 109.77</strain>
    </source>
</reference>
<evidence type="ECO:0000256" key="1">
    <source>
        <dbReference type="SAM" id="MobiDB-lite"/>
    </source>
</evidence>
<protein>
    <submittedName>
        <fullName evidence="3">Uncharacterized protein</fullName>
    </submittedName>
</protein>
<dbReference type="OrthoDB" id="2507450at2759"/>
<gene>
    <name evidence="3" type="ORF">K505DRAFT_324555</name>
</gene>
<evidence type="ECO:0000313" key="3">
    <source>
        <dbReference type="EMBL" id="KAF2794738.1"/>
    </source>
</evidence>
<organism evidence="3 4">
    <name type="scientific">Melanomma pulvis-pyrius CBS 109.77</name>
    <dbReference type="NCBI Taxonomy" id="1314802"/>
    <lineage>
        <taxon>Eukaryota</taxon>
        <taxon>Fungi</taxon>
        <taxon>Dikarya</taxon>
        <taxon>Ascomycota</taxon>
        <taxon>Pezizomycotina</taxon>
        <taxon>Dothideomycetes</taxon>
        <taxon>Pleosporomycetidae</taxon>
        <taxon>Pleosporales</taxon>
        <taxon>Melanommataceae</taxon>
        <taxon>Melanomma</taxon>
    </lineage>
</organism>
<dbReference type="AlphaFoldDB" id="A0A6A6XEP3"/>
<name>A0A6A6XEP3_9PLEO</name>
<sequence length="164" mass="17142">MKPNTTFLPPPLLALLLPFLALAIASPQPPLVSAHDTFLIPRHTLFLRQATDLQTFNGALGGVAASPITNSGDSKRPFAVDGDTFPDFKSASGRSCDNQKNGCSEAANAQGNKGTTTVSDCDKQKDQCTAAQSSAKVQDFTTGVASTNIGPDPAFPDFDLICDA</sequence>
<proteinExistence type="predicted"/>
<feature type="compositionally biased region" description="Polar residues" evidence="1">
    <location>
        <begin position="92"/>
        <end position="119"/>
    </location>
</feature>
<accession>A0A6A6XEP3</accession>
<evidence type="ECO:0000256" key="2">
    <source>
        <dbReference type="SAM" id="SignalP"/>
    </source>
</evidence>
<feature type="chain" id="PRO_5025498551" evidence="2">
    <location>
        <begin position="35"/>
        <end position="164"/>
    </location>
</feature>
<keyword evidence="2" id="KW-0732">Signal</keyword>
<evidence type="ECO:0000313" key="4">
    <source>
        <dbReference type="Proteomes" id="UP000799757"/>
    </source>
</evidence>
<keyword evidence="4" id="KW-1185">Reference proteome</keyword>
<dbReference type="EMBL" id="MU001881">
    <property type="protein sequence ID" value="KAF2794738.1"/>
    <property type="molecule type" value="Genomic_DNA"/>
</dbReference>
<feature type="signal peptide" evidence="2">
    <location>
        <begin position="1"/>
        <end position="34"/>
    </location>
</feature>
<feature type="region of interest" description="Disordered" evidence="1">
    <location>
        <begin position="90"/>
        <end position="121"/>
    </location>
</feature>
<dbReference type="Proteomes" id="UP000799757">
    <property type="component" value="Unassembled WGS sequence"/>
</dbReference>